<evidence type="ECO:0000313" key="2">
    <source>
        <dbReference type="EMBL" id="MFC0680599.1"/>
    </source>
</evidence>
<gene>
    <name evidence="2" type="ORF">ACFFGH_22440</name>
</gene>
<evidence type="ECO:0000313" key="3">
    <source>
        <dbReference type="Proteomes" id="UP001589896"/>
    </source>
</evidence>
<dbReference type="Proteomes" id="UP001589896">
    <property type="component" value="Unassembled WGS sequence"/>
</dbReference>
<proteinExistence type="inferred from homology"/>
<evidence type="ECO:0000256" key="1">
    <source>
        <dbReference type="ARBA" id="ARBA00010552"/>
    </source>
</evidence>
<keyword evidence="3" id="KW-1185">Reference proteome</keyword>
<dbReference type="Pfam" id="PF01042">
    <property type="entry name" value="Ribonuc_L-PSP"/>
    <property type="match status" value="1"/>
</dbReference>
<dbReference type="RefSeq" id="WP_386672492.1">
    <property type="nucleotide sequence ID" value="NZ_JBHLTG010000006.1"/>
</dbReference>
<organism evidence="2 3">
    <name type="scientific">Lysobacter korlensis</name>
    <dbReference type="NCBI Taxonomy" id="553636"/>
    <lineage>
        <taxon>Bacteria</taxon>
        <taxon>Pseudomonadati</taxon>
        <taxon>Pseudomonadota</taxon>
        <taxon>Gammaproteobacteria</taxon>
        <taxon>Lysobacterales</taxon>
        <taxon>Lysobacteraceae</taxon>
        <taxon>Lysobacter</taxon>
    </lineage>
</organism>
<dbReference type="SUPFAM" id="SSF55298">
    <property type="entry name" value="YjgF-like"/>
    <property type="match status" value="1"/>
</dbReference>
<dbReference type="PANTHER" id="PTHR11803:SF58">
    <property type="entry name" value="PROTEIN HMF1-RELATED"/>
    <property type="match status" value="1"/>
</dbReference>
<dbReference type="EC" id="3.5.-.-" evidence="2"/>
<dbReference type="EMBL" id="JBHLTG010000006">
    <property type="protein sequence ID" value="MFC0680599.1"/>
    <property type="molecule type" value="Genomic_DNA"/>
</dbReference>
<comment type="similarity">
    <text evidence="1">Belongs to the RutC family.</text>
</comment>
<dbReference type="GO" id="GO:0016787">
    <property type="term" value="F:hydrolase activity"/>
    <property type="evidence" value="ECO:0007669"/>
    <property type="project" value="UniProtKB-KW"/>
</dbReference>
<name>A0ABV6RUF0_9GAMM</name>
<keyword evidence="2" id="KW-0378">Hydrolase</keyword>
<dbReference type="InterPro" id="IPR035959">
    <property type="entry name" value="RutC-like_sf"/>
</dbReference>
<protein>
    <submittedName>
        <fullName evidence="2">RidA family protein</fullName>
        <ecNumber evidence="2">3.5.-.-</ecNumber>
    </submittedName>
</protein>
<reference evidence="2 3" key="1">
    <citation type="submission" date="2024-09" db="EMBL/GenBank/DDBJ databases">
        <authorList>
            <person name="Sun Q."/>
            <person name="Mori K."/>
        </authorList>
    </citation>
    <scope>NUCLEOTIDE SEQUENCE [LARGE SCALE GENOMIC DNA]</scope>
    <source>
        <strain evidence="2 3">KCTC 23076</strain>
    </source>
</reference>
<accession>A0ABV6RUF0</accession>
<sequence length="131" mass="14462">MEKRIINPSSIYAPTADFSQAIKVTGGSLLFVSGIVGYRLDGTMPQQAVDQADVAFQNLEKVLNEAGGSMADVVKVTVYLREDFRLHREQLRAVRARYFSSDFPVSTLVQVAGFANPDYLFEIEAMAVLPD</sequence>
<dbReference type="InterPro" id="IPR006175">
    <property type="entry name" value="YjgF/YER057c/UK114"/>
</dbReference>
<dbReference type="PANTHER" id="PTHR11803">
    <property type="entry name" value="2-IMINOBUTANOATE/2-IMINOPROPANOATE DEAMINASE RIDA"/>
    <property type="match status" value="1"/>
</dbReference>
<comment type="caution">
    <text evidence="2">The sequence shown here is derived from an EMBL/GenBank/DDBJ whole genome shotgun (WGS) entry which is preliminary data.</text>
</comment>
<dbReference type="Gene3D" id="3.30.1330.40">
    <property type="entry name" value="RutC-like"/>
    <property type="match status" value="1"/>
</dbReference>